<keyword evidence="2" id="KW-1185">Reference proteome</keyword>
<dbReference type="AlphaFoldDB" id="A0A927JEK8"/>
<evidence type="ECO:0000313" key="1">
    <source>
        <dbReference type="EMBL" id="MBD8507730.1"/>
    </source>
</evidence>
<gene>
    <name evidence="1" type="ORF">HT102_14675</name>
</gene>
<accession>A0A927JEK8</accession>
<organism evidence="1 2">
    <name type="scientific">Lolliginicoccus lacisalsi</name>
    <dbReference type="NCBI Taxonomy" id="2742202"/>
    <lineage>
        <taxon>Bacteria</taxon>
        <taxon>Bacillati</taxon>
        <taxon>Actinomycetota</taxon>
        <taxon>Actinomycetes</taxon>
        <taxon>Mycobacteriales</taxon>
        <taxon>Hoyosellaceae</taxon>
        <taxon>Lolliginicoccus</taxon>
    </lineage>
</organism>
<proteinExistence type="predicted"/>
<evidence type="ECO:0000313" key="2">
    <source>
        <dbReference type="Proteomes" id="UP000642993"/>
    </source>
</evidence>
<dbReference type="EMBL" id="JACYWE010000010">
    <property type="protein sequence ID" value="MBD8507730.1"/>
    <property type="molecule type" value="Genomic_DNA"/>
</dbReference>
<protein>
    <submittedName>
        <fullName evidence="1">Polyketide cyclase / dehydrase and lipid transport</fullName>
    </submittedName>
</protein>
<sequence>MSSIHVADDTFIAAAPVRVAAILGDRSTWRRWWPGLDLVVREDRADKGIRWQVHGPLDGTMEVWLEAVLDGTILHYFLHAEPAGPGAQAVLKNLAGANRARRAQGRAMAFEAKMGAERGRRVGEPAVAAPAAG</sequence>
<dbReference type="Proteomes" id="UP000642993">
    <property type="component" value="Unassembled WGS sequence"/>
</dbReference>
<dbReference type="SUPFAM" id="SSF55961">
    <property type="entry name" value="Bet v1-like"/>
    <property type="match status" value="1"/>
</dbReference>
<reference evidence="1" key="1">
    <citation type="submission" date="2020-09" db="EMBL/GenBank/DDBJ databases">
        <title>Hoyosella lacisalsi sp. nov., a halotolerant actinobacterium isolated from soil of Lake Gudzhirganskoe.</title>
        <authorList>
            <person name="Yang Q."/>
            <person name="Guo P.Y."/>
            <person name="Liu S.W."/>
            <person name="Li F.N."/>
            <person name="Sun C.H."/>
        </authorList>
    </citation>
    <scope>NUCLEOTIDE SEQUENCE</scope>
    <source>
        <strain evidence="1">G463</strain>
    </source>
</reference>
<comment type="caution">
    <text evidence="1">The sequence shown here is derived from an EMBL/GenBank/DDBJ whole genome shotgun (WGS) entry which is preliminary data.</text>
</comment>
<name>A0A927JEK8_9ACTN</name>
<dbReference type="RefSeq" id="WP_192040193.1">
    <property type="nucleotide sequence ID" value="NZ_JACYWE010000010.1"/>
</dbReference>